<evidence type="ECO:0008006" key="4">
    <source>
        <dbReference type="Google" id="ProtNLM"/>
    </source>
</evidence>
<feature type="transmembrane region" description="Helical" evidence="1">
    <location>
        <begin position="192"/>
        <end position="214"/>
    </location>
</feature>
<dbReference type="RefSeq" id="WP_035618498.1">
    <property type="nucleotide sequence ID" value="NZ_ARYK01000009.1"/>
</dbReference>
<dbReference type="eggNOG" id="ENOG502ZSPU">
    <property type="taxonomic scope" value="Bacteria"/>
</dbReference>
<keyword evidence="3" id="KW-1185">Reference proteome</keyword>
<proteinExistence type="predicted"/>
<accession>A0A059FE62</accession>
<evidence type="ECO:0000313" key="3">
    <source>
        <dbReference type="Proteomes" id="UP000025171"/>
    </source>
</evidence>
<name>A0A059FE62_9PROT</name>
<dbReference type="AlphaFoldDB" id="A0A059FE62"/>
<feature type="transmembrane region" description="Helical" evidence="1">
    <location>
        <begin position="270"/>
        <end position="287"/>
    </location>
</feature>
<feature type="transmembrane region" description="Helical" evidence="1">
    <location>
        <begin position="90"/>
        <end position="110"/>
    </location>
</feature>
<feature type="transmembrane region" description="Helical" evidence="1">
    <location>
        <begin position="37"/>
        <end position="55"/>
    </location>
</feature>
<dbReference type="PATRIC" id="fig|1280950.3.peg.3012"/>
<evidence type="ECO:0000256" key="1">
    <source>
        <dbReference type="SAM" id="Phobius"/>
    </source>
</evidence>
<feature type="transmembrane region" description="Helical" evidence="1">
    <location>
        <begin position="242"/>
        <end position="263"/>
    </location>
</feature>
<keyword evidence="1" id="KW-1133">Transmembrane helix</keyword>
<dbReference type="Proteomes" id="UP000025171">
    <property type="component" value="Unassembled WGS sequence"/>
</dbReference>
<reference evidence="2 3" key="1">
    <citation type="journal article" date="2014" name="Antonie Van Leeuwenhoek">
        <title>Hyphomonas beringensis sp. nov. and Hyphomonas chukchiensis sp. nov., isolated from surface seawater of the Bering Sea and Chukchi Sea.</title>
        <authorList>
            <person name="Li C."/>
            <person name="Lai Q."/>
            <person name="Li G."/>
            <person name="Dong C."/>
            <person name="Wang J."/>
            <person name="Liao Y."/>
            <person name="Shao Z."/>
        </authorList>
    </citation>
    <scope>NUCLEOTIDE SEQUENCE [LARGE SCALE GENOMIC DNA]</scope>
    <source>
        <strain evidence="2 3">MHS-2</strain>
    </source>
</reference>
<dbReference type="EMBL" id="ARYK01000009">
    <property type="protein sequence ID" value="KCZ88836.1"/>
    <property type="molecule type" value="Genomic_DNA"/>
</dbReference>
<evidence type="ECO:0000313" key="2">
    <source>
        <dbReference type="EMBL" id="KCZ88836.1"/>
    </source>
</evidence>
<dbReference type="OrthoDB" id="7264924at2"/>
<protein>
    <recommendedName>
        <fullName evidence="4">DUF2157 domain-containing protein</fullName>
    </recommendedName>
</protein>
<sequence>MPAIRLDLEALTRSGQISPDEARRLKALALPDHKGSLLVNILLIFGALAVAAGTIALVPNAATGLVLALLALAGAETLRRIDGDASLKVLGAGLAIMGAMGIAGWIGWEFREVDSAYPALAIAAALGAAALWFRSAFLAAPAVLALGATLGSGTGYWHASYAIFVEEPTFTIIVFGALAGAIYALRPRIAAACALVTTVAARTAVFMVNFAFWVGSLWGDRLGEHWLAPRDWSDRHDWRESALQVPEAVFSLGWAAFLVAVIFRARRGGFLSVTSIVFLAIHGYTQYFEVLGANATTLLIGGVVLVALAVGGTRAFVARRT</sequence>
<organism evidence="2 3">
    <name type="scientific">Hyphomonas johnsonii MHS-2</name>
    <dbReference type="NCBI Taxonomy" id="1280950"/>
    <lineage>
        <taxon>Bacteria</taxon>
        <taxon>Pseudomonadati</taxon>
        <taxon>Pseudomonadota</taxon>
        <taxon>Alphaproteobacteria</taxon>
        <taxon>Hyphomonadales</taxon>
        <taxon>Hyphomonadaceae</taxon>
        <taxon>Hyphomonas</taxon>
    </lineage>
</organism>
<gene>
    <name evidence="2" type="ORF">HJO_15004</name>
</gene>
<feature type="transmembrane region" description="Helical" evidence="1">
    <location>
        <begin position="169"/>
        <end position="185"/>
    </location>
</feature>
<comment type="caution">
    <text evidence="2">The sequence shown here is derived from an EMBL/GenBank/DDBJ whole genome shotgun (WGS) entry which is preliminary data.</text>
</comment>
<keyword evidence="1" id="KW-0812">Transmembrane</keyword>
<feature type="transmembrane region" description="Helical" evidence="1">
    <location>
        <begin position="116"/>
        <end position="133"/>
    </location>
</feature>
<feature type="transmembrane region" description="Helical" evidence="1">
    <location>
        <begin position="293"/>
        <end position="317"/>
    </location>
</feature>
<keyword evidence="1" id="KW-0472">Membrane</keyword>